<organism evidence="1 2">
    <name type="scientific">Pseudomonas orientalis</name>
    <dbReference type="NCBI Taxonomy" id="76758"/>
    <lineage>
        <taxon>Bacteria</taxon>
        <taxon>Pseudomonadati</taxon>
        <taxon>Pseudomonadota</taxon>
        <taxon>Gammaproteobacteria</taxon>
        <taxon>Pseudomonadales</taxon>
        <taxon>Pseudomonadaceae</taxon>
        <taxon>Pseudomonas</taxon>
    </lineage>
</organism>
<dbReference type="Proteomes" id="UP000239888">
    <property type="component" value="Chromosome"/>
</dbReference>
<evidence type="ECO:0000313" key="1">
    <source>
        <dbReference type="EMBL" id="AUZ44255.1"/>
    </source>
</evidence>
<dbReference type="AlphaFoldDB" id="A0A2L0RQ67"/>
<gene>
    <name evidence="1" type="ORF">BOP93_01285</name>
</gene>
<sequence>MQLYVLRGFQQITAVLNQQVQGVDDVGDVFEVGVFEGQAGEGLEQVRGSTDTLVGGGLDVFGVGFGVDEEWVGVGEVCAQEAIAFRREIRLCHCRVPVQIQRIRQRIGTLVSAVFGWPNPAADFGSDGTNLRSEFVLGQ</sequence>
<proteinExistence type="predicted"/>
<protein>
    <submittedName>
        <fullName evidence="1">Uncharacterized protein</fullName>
    </submittedName>
</protein>
<reference evidence="1 2" key="1">
    <citation type="journal article" date="2018" name="Front. Microbiol.">
        <title>Pseudomonas orientalis F9: A Potent Antagonist against Phytopathogens with Phytotoxic Effect in the Apple Flower.</title>
        <authorList>
            <person name="Zengerer V."/>
            <person name="Schmid M."/>
            <person name="Bieri M."/>
            <person name="Muller D.C."/>
            <person name="Remus-Emsermann M.N.P."/>
            <person name="Ahrens C.H."/>
            <person name="Pelludat C."/>
        </authorList>
    </citation>
    <scope>NUCLEOTIDE SEQUENCE [LARGE SCALE GENOMIC DNA]</scope>
    <source>
        <strain evidence="1 2">F9</strain>
    </source>
</reference>
<dbReference type="KEGG" id="poi:BOP93_01285"/>
<name>A0A2L0RQ67_9PSED</name>
<evidence type="ECO:0000313" key="2">
    <source>
        <dbReference type="Proteomes" id="UP000239888"/>
    </source>
</evidence>
<accession>A0A2L0RQ67</accession>
<dbReference type="EMBL" id="CP018049">
    <property type="protein sequence ID" value="AUZ44255.1"/>
    <property type="molecule type" value="Genomic_DNA"/>
</dbReference>